<dbReference type="CDD" id="cd01427">
    <property type="entry name" value="HAD_like"/>
    <property type="match status" value="1"/>
</dbReference>
<dbReference type="InterPro" id="IPR023214">
    <property type="entry name" value="HAD_sf"/>
</dbReference>
<gene>
    <name evidence="1" type="ORF">JF543_04110</name>
</gene>
<dbReference type="GO" id="GO:0006281">
    <property type="term" value="P:DNA repair"/>
    <property type="evidence" value="ECO:0007669"/>
    <property type="project" value="TreeGrafter"/>
</dbReference>
<sequence length="222" mass="22815">MTPSIIFDFDGTLAVGDGPVLAYARYAAEAAADDYLERVQVELDKHAVGASALRDGYDVVGTLARTDGVDEQTLNAAYAHSRTRLGTADAPVSPAPGLLDLLAALDPGIRIILATNAPDQGIRELLAAWGIADRFAALHFAVGKPAGLEPILLSALADGPVLSIGDIFAFDLAPARALGAATALVGATAETSPESPTMRGTTLEDVAPAIRTWATSVLTPTA</sequence>
<dbReference type="SUPFAM" id="SSF56784">
    <property type="entry name" value="HAD-like"/>
    <property type="match status" value="1"/>
</dbReference>
<organism evidence="1 2">
    <name type="scientific">Microbacterium esteraromaticum</name>
    <dbReference type="NCBI Taxonomy" id="57043"/>
    <lineage>
        <taxon>Bacteria</taxon>
        <taxon>Bacillati</taxon>
        <taxon>Actinomycetota</taxon>
        <taxon>Actinomycetes</taxon>
        <taxon>Micrococcales</taxon>
        <taxon>Microbacteriaceae</taxon>
        <taxon>Microbacterium</taxon>
    </lineage>
</organism>
<evidence type="ECO:0000313" key="2">
    <source>
        <dbReference type="Proteomes" id="UP000664385"/>
    </source>
</evidence>
<dbReference type="PANTHER" id="PTHR43434">
    <property type="entry name" value="PHOSPHOGLYCOLATE PHOSPHATASE"/>
    <property type="match status" value="1"/>
</dbReference>
<dbReference type="PANTHER" id="PTHR43434:SF1">
    <property type="entry name" value="PHOSPHOGLYCOLATE PHOSPHATASE"/>
    <property type="match status" value="1"/>
</dbReference>
<dbReference type="InterPro" id="IPR036412">
    <property type="entry name" value="HAD-like_sf"/>
</dbReference>
<dbReference type="Proteomes" id="UP000664385">
    <property type="component" value="Unassembled WGS sequence"/>
</dbReference>
<dbReference type="AlphaFoldDB" id="A0A939DUH1"/>
<reference evidence="1" key="1">
    <citation type="submission" date="2020-12" db="EMBL/GenBank/DDBJ databases">
        <title>PHA producing bacteria isolated from mangrove.</title>
        <authorList>
            <person name="Zheng W."/>
            <person name="Yu S."/>
            <person name="Huang Y."/>
        </authorList>
    </citation>
    <scope>NUCLEOTIDE SEQUENCE</scope>
    <source>
        <strain evidence="1">GN8-5</strain>
    </source>
</reference>
<protein>
    <submittedName>
        <fullName evidence="1">Haloacid dehalogenase-like hydrolase</fullName>
    </submittedName>
</protein>
<proteinExistence type="predicted"/>
<dbReference type="Gene3D" id="3.40.50.1000">
    <property type="entry name" value="HAD superfamily/HAD-like"/>
    <property type="match status" value="1"/>
</dbReference>
<keyword evidence="1" id="KW-0378">Hydrolase</keyword>
<name>A0A939DUH1_9MICO</name>
<dbReference type="GO" id="GO:0008967">
    <property type="term" value="F:phosphoglycolate phosphatase activity"/>
    <property type="evidence" value="ECO:0007669"/>
    <property type="project" value="TreeGrafter"/>
</dbReference>
<dbReference type="Pfam" id="PF00702">
    <property type="entry name" value="Hydrolase"/>
    <property type="match status" value="1"/>
</dbReference>
<dbReference type="RefSeq" id="WP_206821133.1">
    <property type="nucleotide sequence ID" value="NZ_JAEKJQ010000001.1"/>
</dbReference>
<accession>A0A939DUH1</accession>
<dbReference type="InterPro" id="IPR050155">
    <property type="entry name" value="HAD-like_hydrolase_sf"/>
</dbReference>
<comment type="caution">
    <text evidence="1">The sequence shown here is derived from an EMBL/GenBank/DDBJ whole genome shotgun (WGS) entry which is preliminary data.</text>
</comment>
<evidence type="ECO:0000313" key="1">
    <source>
        <dbReference type="EMBL" id="MBN8205140.1"/>
    </source>
</evidence>
<dbReference type="EMBL" id="JAEMWU010000001">
    <property type="protein sequence ID" value="MBN8205140.1"/>
    <property type="molecule type" value="Genomic_DNA"/>
</dbReference>